<feature type="domain" description="F-box" evidence="1">
    <location>
        <begin position="20"/>
        <end position="61"/>
    </location>
</feature>
<dbReference type="EMBL" id="CM016554">
    <property type="protein sequence ID" value="TKW29590.1"/>
    <property type="molecule type" value="Genomic_DNA"/>
</dbReference>
<reference evidence="2" key="1">
    <citation type="submission" date="2019-03" db="EMBL/GenBank/DDBJ databases">
        <title>WGS assembly of Setaria viridis.</title>
        <authorList>
            <person name="Huang P."/>
            <person name="Jenkins J."/>
            <person name="Grimwood J."/>
            <person name="Barry K."/>
            <person name="Healey A."/>
            <person name="Mamidi S."/>
            <person name="Sreedasyam A."/>
            <person name="Shu S."/>
            <person name="Feldman M."/>
            <person name="Wu J."/>
            <person name="Yu Y."/>
            <person name="Chen C."/>
            <person name="Johnson J."/>
            <person name="Rokhsar D."/>
            <person name="Baxter I."/>
            <person name="Schmutz J."/>
            <person name="Brutnell T."/>
            <person name="Kellogg E."/>
        </authorList>
    </citation>
    <scope>NUCLEOTIDE SEQUENCE [LARGE SCALE GENOMIC DNA]</scope>
</reference>
<evidence type="ECO:0000259" key="1">
    <source>
        <dbReference type="SMART" id="SM00256"/>
    </source>
</evidence>
<dbReference type="AlphaFoldDB" id="A0A4U6VIV7"/>
<dbReference type="SMART" id="SM00256">
    <property type="entry name" value="FBOX"/>
    <property type="match status" value="1"/>
</dbReference>
<dbReference type="PANTHER" id="PTHR31264:SF7">
    <property type="entry name" value="F-BOX DOMAIN CONTAINING PROTEIN, EXPRESSED"/>
    <property type="match status" value="1"/>
</dbReference>
<accession>A0A4U6VIV7</accession>
<name>A0A4U6VIV7_SETVI</name>
<dbReference type="Gene3D" id="1.20.1280.50">
    <property type="match status" value="1"/>
</dbReference>
<evidence type="ECO:0000313" key="3">
    <source>
        <dbReference type="Proteomes" id="UP000298652"/>
    </source>
</evidence>
<dbReference type="InterPro" id="IPR036047">
    <property type="entry name" value="F-box-like_dom_sf"/>
</dbReference>
<dbReference type="OMA" id="CNSHYHT"/>
<dbReference type="SUPFAM" id="SSF81383">
    <property type="entry name" value="F-box domain"/>
    <property type="match status" value="1"/>
</dbReference>
<protein>
    <recommendedName>
        <fullName evidence="1">F-box domain-containing protein</fullName>
    </recommendedName>
</protein>
<dbReference type="Proteomes" id="UP000298652">
    <property type="component" value="Chromosome 3"/>
</dbReference>
<dbReference type="Pfam" id="PF12937">
    <property type="entry name" value="F-box-like"/>
    <property type="match status" value="1"/>
</dbReference>
<evidence type="ECO:0000313" key="2">
    <source>
        <dbReference type="EMBL" id="TKW29590.1"/>
    </source>
</evidence>
<dbReference type="Gramene" id="TKW29590">
    <property type="protein sequence ID" value="TKW29590"/>
    <property type="gene ID" value="SEVIR_3G405500v2"/>
</dbReference>
<proteinExistence type="predicted"/>
<dbReference type="PANTHER" id="PTHR31264">
    <property type="entry name" value="OS07G0554500 PROTEIN-RELATED"/>
    <property type="match status" value="1"/>
</dbReference>
<keyword evidence="3" id="KW-1185">Reference proteome</keyword>
<gene>
    <name evidence="2" type="ORF">SEVIR_3G405500v2</name>
</gene>
<sequence length="418" mass="46972">MAASAARRIAAAPAAAHPPFPDELLEEIFLRLNDAADLTRASAACASFRRVVSARAFLRRFRSLHAPSVLGFFDVHGFHPVAPPHRYAPAARALARHADLAFSFLPEPRRWGFLDARDGLVLHSRRITGTNGFAELVVCDPLYRRFVLLPPIPEDLAASVSQRYWSRLTSFLAPPRCEDVDGDDIEDMRSPLFSVISTTVESENKVVAFVFCSGNGKWQGTRYTSSCSLPLPHRLFSCDYQRSYAHGCFHWIVDSGYSYSLVLDTREVKFTTIDLPLPSKNRSRLRAVVEAGEGMLGLLTFDDTTIRLSRRTWRNNGVGEEEWQPYKTAPFPRSSNGKTYEWFSAGAADEVYLLMIARESRGPCSRCNSHYHTLDLKTLLLERRIVVLSSHLYARFPPLLTSPGISVYENGTKTFRPP</sequence>
<organism evidence="2 3">
    <name type="scientific">Setaria viridis</name>
    <name type="common">Green bristlegrass</name>
    <name type="synonym">Setaria italica subsp. viridis</name>
    <dbReference type="NCBI Taxonomy" id="4556"/>
    <lineage>
        <taxon>Eukaryota</taxon>
        <taxon>Viridiplantae</taxon>
        <taxon>Streptophyta</taxon>
        <taxon>Embryophyta</taxon>
        <taxon>Tracheophyta</taxon>
        <taxon>Spermatophyta</taxon>
        <taxon>Magnoliopsida</taxon>
        <taxon>Liliopsida</taxon>
        <taxon>Poales</taxon>
        <taxon>Poaceae</taxon>
        <taxon>PACMAD clade</taxon>
        <taxon>Panicoideae</taxon>
        <taxon>Panicodae</taxon>
        <taxon>Paniceae</taxon>
        <taxon>Cenchrinae</taxon>
        <taxon>Setaria</taxon>
    </lineage>
</organism>
<dbReference type="InterPro" id="IPR001810">
    <property type="entry name" value="F-box_dom"/>
</dbReference>